<organism evidence="1 2">
    <name type="scientific">Imperialibacter roseus</name>
    <dbReference type="NCBI Taxonomy" id="1324217"/>
    <lineage>
        <taxon>Bacteria</taxon>
        <taxon>Pseudomonadati</taxon>
        <taxon>Bacteroidota</taxon>
        <taxon>Cytophagia</taxon>
        <taxon>Cytophagales</taxon>
        <taxon>Flammeovirgaceae</taxon>
        <taxon>Imperialibacter</taxon>
    </lineage>
</organism>
<evidence type="ECO:0000313" key="1">
    <source>
        <dbReference type="EMBL" id="WOK09440.1"/>
    </source>
</evidence>
<dbReference type="Proteomes" id="UP001302349">
    <property type="component" value="Chromosome"/>
</dbReference>
<dbReference type="RefSeq" id="WP_317492058.1">
    <property type="nucleotide sequence ID" value="NZ_CP136051.1"/>
</dbReference>
<evidence type="ECO:0000313" key="2">
    <source>
        <dbReference type="Proteomes" id="UP001302349"/>
    </source>
</evidence>
<dbReference type="EMBL" id="CP136051">
    <property type="protein sequence ID" value="WOK09440.1"/>
    <property type="molecule type" value="Genomic_DNA"/>
</dbReference>
<sequence length="308" mass="34290">MKSNKYILFGISAFVFTLIQVKAQTPTDAIMMKQRESCVALIYDMSSFDHYWEGDLLRVNQTIETVTRNTVLPMIAIGLHDKLNLIVATPYVKTKSSEPNGGKFAGAKGFQDIGISLKGELMNKQLGAGKLALLTTVSFSTPMSNYLSDYMPYSLGFGAPEFGVRGIVHYQLDKGMYARITGAHLWRGQTEAERDYYYNDGSYYTAWMDVPDAWNYQAVVGSWLLDYSLKVEANYQGLVSTSGDDIRKYNAAQPTNKVEFGQVGLTAQYYPKAAKGLGALVYYSQRISGRNTAKSNNLGIGLTYQFKI</sequence>
<protein>
    <submittedName>
        <fullName evidence="1">Transporter</fullName>
    </submittedName>
</protein>
<accession>A0ABZ0IYJ5</accession>
<proteinExistence type="predicted"/>
<keyword evidence="2" id="KW-1185">Reference proteome</keyword>
<name>A0ABZ0IYJ5_9BACT</name>
<reference evidence="1 2" key="1">
    <citation type="journal article" date="2023" name="Microbiol. Resour. Announc.">
        <title>Complete Genome Sequence of Imperialibacter roseus strain P4T.</title>
        <authorList>
            <person name="Tizabi D.R."/>
            <person name="Bachvaroff T."/>
            <person name="Hill R.T."/>
        </authorList>
    </citation>
    <scope>NUCLEOTIDE SEQUENCE [LARGE SCALE GENOMIC DNA]</scope>
    <source>
        <strain evidence="1 2">P4T</strain>
    </source>
</reference>
<gene>
    <name evidence="1" type="ORF">RT717_12400</name>
</gene>